<organism evidence="2 3">
    <name type="scientific">Peronospora destructor</name>
    <dbReference type="NCBI Taxonomy" id="86335"/>
    <lineage>
        <taxon>Eukaryota</taxon>
        <taxon>Sar</taxon>
        <taxon>Stramenopiles</taxon>
        <taxon>Oomycota</taxon>
        <taxon>Peronosporomycetes</taxon>
        <taxon>Peronosporales</taxon>
        <taxon>Peronosporaceae</taxon>
        <taxon>Peronospora</taxon>
    </lineage>
</organism>
<keyword evidence="3" id="KW-1185">Reference proteome</keyword>
<dbReference type="Gene3D" id="3.40.50.1110">
    <property type="entry name" value="SGNH hydrolase"/>
    <property type="match status" value="1"/>
</dbReference>
<dbReference type="InterPro" id="IPR045136">
    <property type="entry name" value="Iah1-like"/>
</dbReference>
<dbReference type="InterPro" id="IPR036514">
    <property type="entry name" value="SGNH_hydro_sf"/>
</dbReference>
<gene>
    <name evidence="2" type="ORF">PDE001_LOCUS1869</name>
</gene>
<protein>
    <recommendedName>
        <fullName evidence="1">SGNH hydrolase-type esterase domain-containing protein</fullName>
    </recommendedName>
</protein>
<proteinExistence type="predicted"/>
<evidence type="ECO:0000313" key="3">
    <source>
        <dbReference type="Proteomes" id="UP001162029"/>
    </source>
</evidence>
<sequence length="123" mass="13717">MFLPLRCVQKYAWPKSYNSASFITVFLGANDAVLEHGPDKAQYVSLQEYRANLQKILQPLQPLLAPHGQVLLITPPCIINSMRHNDLSNASAKYAKVCVDLASAENVPVLDLHTCFNADEHVR</sequence>
<accession>A0AAV0TFN4</accession>
<dbReference type="Proteomes" id="UP001162029">
    <property type="component" value="Unassembled WGS sequence"/>
</dbReference>
<feature type="domain" description="SGNH hydrolase-type esterase" evidence="1">
    <location>
        <begin position="21"/>
        <end position="119"/>
    </location>
</feature>
<evidence type="ECO:0000313" key="2">
    <source>
        <dbReference type="EMBL" id="CAI5718465.1"/>
    </source>
</evidence>
<reference evidence="2" key="1">
    <citation type="submission" date="2022-12" db="EMBL/GenBank/DDBJ databases">
        <authorList>
            <person name="Webb A."/>
        </authorList>
    </citation>
    <scope>NUCLEOTIDE SEQUENCE</scope>
    <source>
        <strain evidence="2">Pd1</strain>
    </source>
</reference>
<dbReference type="AlphaFoldDB" id="A0AAV0TFN4"/>
<comment type="caution">
    <text evidence="2">The sequence shown here is derived from an EMBL/GenBank/DDBJ whole genome shotgun (WGS) entry which is preliminary data.</text>
</comment>
<dbReference type="EMBL" id="CANTFM010000332">
    <property type="protein sequence ID" value="CAI5718465.1"/>
    <property type="molecule type" value="Genomic_DNA"/>
</dbReference>
<dbReference type="SUPFAM" id="SSF52266">
    <property type="entry name" value="SGNH hydrolase"/>
    <property type="match status" value="1"/>
</dbReference>
<dbReference type="PANTHER" id="PTHR14209:SF19">
    <property type="entry name" value="ISOAMYL ACETATE-HYDROLYZING ESTERASE 1 HOMOLOG"/>
    <property type="match status" value="1"/>
</dbReference>
<dbReference type="PANTHER" id="PTHR14209">
    <property type="entry name" value="ISOAMYL ACETATE-HYDROLYZING ESTERASE 1"/>
    <property type="match status" value="1"/>
</dbReference>
<dbReference type="InterPro" id="IPR013830">
    <property type="entry name" value="SGNH_hydro"/>
</dbReference>
<evidence type="ECO:0000259" key="1">
    <source>
        <dbReference type="Pfam" id="PF13472"/>
    </source>
</evidence>
<dbReference type="Pfam" id="PF13472">
    <property type="entry name" value="Lipase_GDSL_2"/>
    <property type="match status" value="1"/>
</dbReference>
<name>A0AAV0TFN4_9STRA</name>